<dbReference type="KEGG" id="bmic:BMR1_03g02360"/>
<reference evidence="12 13" key="1">
    <citation type="journal article" date="2012" name="Nucleic Acids Res.">
        <title>Sequencing of the smallest Apicomplexan genome from the human pathogen Babesia microti.</title>
        <authorList>
            <person name="Cornillot E."/>
            <person name="Hadj-Kaddour K."/>
            <person name="Dassouli A."/>
            <person name="Noel B."/>
            <person name="Ranwez V."/>
            <person name="Vacherie B."/>
            <person name="Augagneur Y."/>
            <person name="Bres V."/>
            <person name="Duclos A."/>
            <person name="Randazzo S."/>
            <person name="Carcy B."/>
            <person name="Debierre-Grockiego F."/>
            <person name="Delbecq S."/>
            <person name="Moubri-Menage K."/>
            <person name="Shams-Eldin H."/>
            <person name="Usmani-Brown S."/>
            <person name="Bringaud F."/>
            <person name="Wincker P."/>
            <person name="Vivares C.P."/>
            <person name="Schwarz R.T."/>
            <person name="Schetters T.P."/>
            <person name="Krause P.J."/>
            <person name="Gorenflot A."/>
            <person name="Berry V."/>
            <person name="Barbe V."/>
            <person name="Ben Mamoun C."/>
        </authorList>
    </citation>
    <scope>NUCLEOTIDE SEQUENCE [LARGE SCALE GENOMIC DNA]</scope>
    <source>
        <strain evidence="12 13">RI</strain>
    </source>
</reference>
<keyword evidence="8" id="KW-0539">Nucleus</keyword>
<dbReference type="Pfam" id="PF01423">
    <property type="entry name" value="LSM"/>
    <property type="match status" value="1"/>
</dbReference>
<dbReference type="GeneID" id="24425114"/>
<evidence type="ECO:0000256" key="3">
    <source>
        <dbReference type="ARBA" id="ARBA00009123"/>
    </source>
</evidence>
<comment type="similarity">
    <text evidence="3">Belongs to the snRNP SmB/SmN family.</text>
</comment>
<proteinExistence type="inferred from homology"/>
<accession>A0A0K3ANG2</accession>
<dbReference type="GO" id="GO:0046540">
    <property type="term" value="C:U4/U6 x U5 tri-snRNP complex"/>
    <property type="evidence" value="ECO:0007669"/>
    <property type="project" value="TreeGrafter"/>
</dbReference>
<dbReference type="GO" id="GO:0005682">
    <property type="term" value="C:U5 snRNP"/>
    <property type="evidence" value="ECO:0007669"/>
    <property type="project" value="TreeGrafter"/>
</dbReference>
<dbReference type="SMART" id="SM00651">
    <property type="entry name" value="Sm"/>
    <property type="match status" value="1"/>
</dbReference>
<feature type="domain" description="Sm" evidence="11">
    <location>
        <begin position="2"/>
        <end position="84"/>
    </location>
</feature>
<sequence length="138" mass="15231">MGRNTRMQQWLNYRVRVIIKDNRRFIGVFIAFDRHMNLVLADCEEYRMIKKQPSDKEPVEIKRTLGFVLLRGENVVSFTAESAPASTAPTGQTGPGKAVVAGRGMPYVMPVNPMAGAMGLTAPLRGMVGPGPIQMTPR</sequence>
<dbReference type="GO" id="GO:0070990">
    <property type="term" value="F:snRNP binding"/>
    <property type="evidence" value="ECO:0007669"/>
    <property type="project" value="TreeGrafter"/>
</dbReference>
<dbReference type="InterPro" id="IPR010920">
    <property type="entry name" value="LSM_dom_sf"/>
</dbReference>
<keyword evidence="7" id="KW-0508">mRNA splicing</keyword>
<dbReference type="CDD" id="cd01717">
    <property type="entry name" value="Sm_B"/>
    <property type="match status" value="1"/>
</dbReference>
<dbReference type="InterPro" id="IPR001163">
    <property type="entry name" value="Sm_dom_euk/arc"/>
</dbReference>
<protein>
    <recommendedName>
        <fullName evidence="10">Sm protein B</fullName>
    </recommendedName>
</protein>
<evidence type="ECO:0000313" key="13">
    <source>
        <dbReference type="Proteomes" id="UP000002899"/>
    </source>
</evidence>
<dbReference type="PANTHER" id="PTHR10701">
    <property type="entry name" value="SMALL NUCLEAR RIBONUCLEOPROTEIN-ASSOCIATED PROTEIN B AND N"/>
    <property type="match status" value="1"/>
</dbReference>
<dbReference type="AlphaFoldDB" id="A0A0K3ANG2"/>
<dbReference type="GO" id="GO:0005687">
    <property type="term" value="C:U4 snRNP"/>
    <property type="evidence" value="ECO:0007669"/>
    <property type="project" value="TreeGrafter"/>
</dbReference>
<evidence type="ECO:0000256" key="6">
    <source>
        <dbReference type="ARBA" id="ARBA00022884"/>
    </source>
</evidence>
<evidence type="ECO:0000256" key="5">
    <source>
        <dbReference type="ARBA" id="ARBA00022664"/>
    </source>
</evidence>
<dbReference type="OrthoDB" id="2020720at2759"/>
<dbReference type="GO" id="GO:0000398">
    <property type="term" value="P:mRNA splicing, via spliceosome"/>
    <property type="evidence" value="ECO:0007669"/>
    <property type="project" value="TreeGrafter"/>
</dbReference>
<dbReference type="GO" id="GO:0005737">
    <property type="term" value="C:cytoplasm"/>
    <property type="evidence" value="ECO:0007669"/>
    <property type="project" value="UniProtKB-SubCell"/>
</dbReference>
<dbReference type="SUPFAM" id="SSF50182">
    <property type="entry name" value="Sm-like ribonucleoproteins"/>
    <property type="match status" value="1"/>
</dbReference>
<dbReference type="GO" id="GO:0071004">
    <property type="term" value="C:U2-type prespliceosome"/>
    <property type="evidence" value="ECO:0007669"/>
    <property type="project" value="TreeGrafter"/>
</dbReference>
<evidence type="ECO:0000256" key="9">
    <source>
        <dbReference type="ARBA" id="ARBA00023274"/>
    </source>
</evidence>
<dbReference type="InterPro" id="IPR047575">
    <property type="entry name" value="Sm"/>
</dbReference>
<reference evidence="12 13" key="2">
    <citation type="journal article" date="2013" name="PLoS ONE">
        <title>Whole genome mapping and re-organization of the nuclear and mitochondrial genomes of Babesia microti isolates.</title>
        <authorList>
            <person name="Cornillot E."/>
            <person name="Dassouli A."/>
            <person name="Garg A."/>
            <person name="Pachikara N."/>
            <person name="Randazzo S."/>
            <person name="Depoix D."/>
            <person name="Carcy B."/>
            <person name="Delbecq S."/>
            <person name="Frutos R."/>
            <person name="Silva J.C."/>
            <person name="Sutton R."/>
            <person name="Krause P.J."/>
            <person name="Mamoun C.B."/>
        </authorList>
    </citation>
    <scope>NUCLEOTIDE SEQUENCE [LARGE SCALE GENOMIC DNA]</scope>
    <source>
        <strain evidence="12 13">RI</strain>
    </source>
</reference>
<evidence type="ECO:0000256" key="1">
    <source>
        <dbReference type="ARBA" id="ARBA00004123"/>
    </source>
</evidence>
<keyword evidence="9 12" id="KW-0687">Ribonucleoprotein</keyword>
<evidence type="ECO:0000256" key="10">
    <source>
        <dbReference type="ARBA" id="ARBA00041355"/>
    </source>
</evidence>
<keyword evidence="4" id="KW-0963">Cytoplasm</keyword>
<evidence type="ECO:0000259" key="11">
    <source>
        <dbReference type="PROSITE" id="PS52002"/>
    </source>
</evidence>
<dbReference type="PANTHER" id="PTHR10701:SF0">
    <property type="entry name" value="SMALL NUCLEAR RIBONUCLEOPROTEIN-ASSOCIATED PROTEIN B"/>
    <property type="match status" value="1"/>
</dbReference>
<dbReference type="InterPro" id="IPR050914">
    <property type="entry name" value="snRNP_SmB/NAA38-like"/>
</dbReference>
<evidence type="ECO:0000256" key="8">
    <source>
        <dbReference type="ARBA" id="ARBA00023242"/>
    </source>
</evidence>
<dbReference type="Proteomes" id="UP000002899">
    <property type="component" value="Chromosome III"/>
</dbReference>
<evidence type="ECO:0000256" key="7">
    <source>
        <dbReference type="ARBA" id="ARBA00023187"/>
    </source>
</evidence>
<dbReference type="GO" id="GO:0005686">
    <property type="term" value="C:U2 snRNP"/>
    <property type="evidence" value="ECO:0007669"/>
    <property type="project" value="TreeGrafter"/>
</dbReference>
<dbReference type="GO" id="GO:0003723">
    <property type="term" value="F:RNA binding"/>
    <property type="evidence" value="ECO:0007669"/>
    <property type="project" value="UniProtKB-KW"/>
</dbReference>
<dbReference type="OMA" id="NNKMMAH"/>
<dbReference type="GO" id="GO:0005685">
    <property type="term" value="C:U1 snRNP"/>
    <property type="evidence" value="ECO:0007669"/>
    <property type="project" value="TreeGrafter"/>
</dbReference>
<keyword evidence="5" id="KW-0507">mRNA processing</keyword>
<name>A0A0K3ANG2_BABMR</name>
<evidence type="ECO:0000256" key="4">
    <source>
        <dbReference type="ARBA" id="ARBA00022490"/>
    </source>
</evidence>
<keyword evidence="13" id="KW-1185">Reference proteome</keyword>
<dbReference type="VEuPathDB" id="PiroplasmaDB:BMR1_03g02360"/>
<comment type="subcellular location">
    <subcellularLocation>
        <location evidence="2">Cytoplasm</location>
    </subcellularLocation>
    <subcellularLocation>
        <location evidence="1">Nucleus</location>
    </subcellularLocation>
</comment>
<organism evidence="12 13">
    <name type="scientific">Babesia microti (strain RI)</name>
    <dbReference type="NCBI Taxonomy" id="1133968"/>
    <lineage>
        <taxon>Eukaryota</taxon>
        <taxon>Sar</taxon>
        <taxon>Alveolata</taxon>
        <taxon>Apicomplexa</taxon>
        <taxon>Aconoidasida</taxon>
        <taxon>Piroplasmida</taxon>
        <taxon>Babesiidae</taxon>
        <taxon>Babesia</taxon>
    </lineage>
</organism>
<evidence type="ECO:0000256" key="2">
    <source>
        <dbReference type="ARBA" id="ARBA00004496"/>
    </source>
</evidence>
<gene>
    <name evidence="12" type="ORF">BMR1_03g02360</name>
</gene>
<dbReference type="GO" id="GO:0071013">
    <property type="term" value="C:catalytic step 2 spliceosome"/>
    <property type="evidence" value="ECO:0007669"/>
    <property type="project" value="TreeGrafter"/>
</dbReference>
<keyword evidence="6" id="KW-0694">RNA-binding</keyword>
<evidence type="ECO:0000313" key="12">
    <source>
        <dbReference type="EMBL" id="CTQ41072.1"/>
    </source>
</evidence>
<dbReference type="EMBL" id="LN871598">
    <property type="protein sequence ID" value="CTQ41072.1"/>
    <property type="molecule type" value="Genomic_DNA"/>
</dbReference>
<dbReference type="RefSeq" id="XP_012649083.1">
    <property type="nucleotide sequence ID" value="XM_012793629.1"/>
</dbReference>
<dbReference type="PROSITE" id="PS52002">
    <property type="entry name" value="SM"/>
    <property type="match status" value="1"/>
</dbReference>
<dbReference type="Gene3D" id="2.30.30.100">
    <property type="match status" value="1"/>
</dbReference>
<reference evidence="12 13" key="3">
    <citation type="journal article" date="2016" name="Sci. Rep.">
        <title>Genome-wide diversity and gene expression profiling of Babesia microti isolates identify polymorphic genes that mediate host-pathogen interactions.</title>
        <authorList>
            <person name="Silva J.C."/>
            <person name="Cornillot E."/>
            <person name="McCracken C."/>
            <person name="Usmani-Brown S."/>
            <person name="Dwivedi A."/>
            <person name="Ifeonu O.O."/>
            <person name="Crabtree J."/>
            <person name="Gotia H.T."/>
            <person name="Virji A.Z."/>
            <person name="Reynes C."/>
            <person name="Colinge J."/>
            <person name="Kumar V."/>
            <person name="Lawres L."/>
            <person name="Pazzi J.E."/>
            <person name="Pablo J.V."/>
            <person name="Hung C."/>
            <person name="Brancato J."/>
            <person name="Kumari P."/>
            <person name="Orvis J."/>
            <person name="Tretina K."/>
            <person name="Chibucos M."/>
            <person name="Ott S."/>
            <person name="Sadzewicz L."/>
            <person name="Sengamalay N."/>
            <person name="Shetty A.C."/>
            <person name="Su Q."/>
            <person name="Tallon L."/>
            <person name="Fraser C.M."/>
            <person name="Frutos R."/>
            <person name="Molina D.M."/>
            <person name="Krause P.J."/>
            <person name="Ben Mamoun C."/>
        </authorList>
    </citation>
    <scope>NUCLEOTIDE SEQUENCE [LARGE SCALE GENOMIC DNA]</scope>
    <source>
        <strain evidence="12 13">RI</strain>
    </source>
</reference>